<accession>A0A194VBF0</accession>
<feature type="compositionally biased region" description="Low complexity" evidence="1">
    <location>
        <begin position="165"/>
        <end position="174"/>
    </location>
</feature>
<feature type="compositionally biased region" description="Basic and acidic residues" evidence="1">
    <location>
        <begin position="421"/>
        <end position="430"/>
    </location>
</feature>
<organism evidence="4 5">
    <name type="scientific">Cytospora mali</name>
    <name type="common">Apple Valsa canker fungus</name>
    <name type="synonym">Valsa mali</name>
    <dbReference type="NCBI Taxonomy" id="578113"/>
    <lineage>
        <taxon>Eukaryota</taxon>
        <taxon>Fungi</taxon>
        <taxon>Dikarya</taxon>
        <taxon>Ascomycota</taxon>
        <taxon>Pezizomycotina</taxon>
        <taxon>Sordariomycetes</taxon>
        <taxon>Sordariomycetidae</taxon>
        <taxon>Diaporthales</taxon>
        <taxon>Cytosporaceae</taxon>
        <taxon>Cytospora</taxon>
    </lineage>
</organism>
<dbReference type="CDD" id="cd12087">
    <property type="entry name" value="TM_EGFR-like"/>
    <property type="match status" value="1"/>
</dbReference>
<name>A0A194VBF0_CYTMA</name>
<reference evidence="5" key="1">
    <citation type="submission" date="2014-12" db="EMBL/GenBank/DDBJ databases">
        <title>Genome Sequence of Valsa Canker Pathogens Uncovers a Specific Adaption of Colonization on Woody Bark.</title>
        <authorList>
            <person name="Yin Z."/>
            <person name="Liu H."/>
            <person name="Gao X."/>
            <person name="Li Z."/>
            <person name="Song N."/>
            <person name="Ke X."/>
            <person name="Dai Q."/>
            <person name="Wu Y."/>
            <person name="Sun Y."/>
            <person name="Xu J.-R."/>
            <person name="Kang Z.K."/>
            <person name="Wang L."/>
            <person name="Huang L."/>
        </authorList>
    </citation>
    <scope>NUCLEOTIDE SEQUENCE [LARGE SCALE GENOMIC DNA]</scope>
    <source>
        <strain evidence="5">SXYL134</strain>
    </source>
</reference>
<evidence type="ECO:0000256" key="2">
    <source>
        <dbReference type="SAM" id="Phobius"/>
    </source>
</evidence>
<feature type="region of interest" description="Disordered" evidence="1">
    <location>
        <begin position="489"/>
        <end position="547"/>
    </location>
</feature>
<feature type="compositionally biased region" description="Low complexity" evidence="1">
    <location>
        <begin position="200"/>
        <end position="210"/>
    </location>
</feature>
<dbReference type="Proteomes" id="UP000078576">
    <property type="component" value="Unassembled WGS sequence"/>
</dbReference>
<feature type="compositionally biased region" description="Basic and acidic residues" evidence="1">
    <location>
        <begin position="520"/>
        <end position="534"/>
    </location>
</feature>
<feature type="region of interest" description="Disordered" evidence="1">
    <location>
        <begin position="421"/>
        <end position="444"/>
    </location>
</feature>
<dbReference type="OrthoDB" id="5242907at2759"/>
<keyword evidence="3" id="KW-0732">Signal</keyword>
<dbReference type="EMBL" id="KN714769">
    <property type="protein sequence ID" value="KUI61198.1"/>
    <property type="molecule type" value="Genomic_DNA"/>
</dbReference>
<feature type="transmembrane region" description="Helical" evidence="2">
    <location>
        <begin position="381"/>
        <end position="401"/>
    </location>
</feature>
<proteinExistence type="predicted"/>
<feature type="compositionally biased region" description="Low complexity" evidence="1">
    <location>
        <begin position="228"/>
        <end position="251"/>
    </location>
</feature>
<feature type="chain" id="PRO_5008266342" evidence="3">
    <location>
        <begin position="22"/>
        <end position="547"/>
    </location>
</feature>
<feature type="compositionally biased region" description="Polar residues" evidence="1">
    <location>
        <begin position="252"/>
        <end position="264"/>
    </location>
</feature>
<keyword evidence="2" id="KW-0812">Transmembrane</keyword>
<keyword evidence="5" id="KW-1185">Reference proteome</keyword>
<evidence type="ECO:0000313" key="4">
    <source>
        <dbReference type="EMBL" id="KUI61198.1"/>
    </source>
</evidence>
<feature type="region of interest" description="Disordered" evidence="1">
    <location>
        <begin position="196"/>
        <end position="264"/>
    </location>
</feature>
<protein>
    <submittedName>
        <fullName evidence="4">Uncharacterized protein</fullName>
    </submittedName>
</protein>
<evidence type="ECO:0000256" key="3">
    <source>
        <dbReference type="SAM" id="SignalP"/>
    </source>
</evidence>
<keyword evidence="2" id="KW-0472">Membrane</keyword>
<feature type="signal peptide" evidence="3">
    <location>
        <begin position="1"/>
        <end position="21"/>
    </location>
</feature>
<evidence type="ECO:0000256" key="1">
    <source>
        <dbReference type="SAM" id="MobiDB-lite"/>
    </source>
</evidence>
<evidence type="ECO:0000313" key="5">
    <source>
        <dbReference type="Proteomes" id="UP000078576"/>
    </source>
</evidence>
<feature type="compositionally biased region" description="Polar residues" evidence="1">
    <location>
        <begin position="216"/>
        <end position="227"/>
    </location>
</feature>
<feature type="transmembrane region" description="Helical" evidence="2">
    <location>
        <begin position="270"/>
        <end position="294"/>
    </location>
</feature>
<gene>
    <name evidence="4" type="ORF">VP1G_08372</name>
</gene>
<dbReference type="AlphaFoldDB" id="A0A194VBF0"/>
<keyword evidence="2" id="KW-1133">Transmembrane helix</keyword>
<feature type="region of interest" description="Disordered" evidence="1">
    <location>
        <begin position="158"/>
        <end position="180"/>
    </location>
</feature>
<sequence>MAFTIIKILLTALYVATWTNSLPMMPREGSGDCEENGTDAFSSYIDCSVLSGNANPVHNANTDPSTTDFCFFDDSCCRTTSSCPKVGKCFDHGSCSDTLGCDVPGLSASTTSTFTCAPTQTCATSVVIASASSKFITFACFDIKTRVAEDEPGVAAVTPMPKLYPDSSDPAPDSNPGAEPAVSMLVTQTVLDGAPYPWDTTTATPASTPSKETPLATDQSTSSLVRPTTSISPIAQASSSLLPSSTSAQATPTNTGLKATPSTPVPSHTAIIVGGLVGTLAFVAIFITLFDYLIKRRKYGHRHSISDGSDDGTLVQHKEEQQMAYGYYGTNRAGIAPKGSKVFEANAVPVELPVEDIARHRTCRGIIDPTKKQSISMFSKGLFIIIVPCLAILILIFWAWFPFWVFVKAYRMILGINSPEDSPKPVHAKEDDPEESAQPPVIRQPIIQKPVVKPTAFDPEFFQHNNFLKLDPKEAKRRLVFKNMAEKEEYKARKRHKENSDEVEAQEPQEVRDSGSQGAQRKDEHSQDVRDLQKPEAAVAYNQEVHP</sequence>